<evidence type="ECO:0000259" key="5">
    <source>
        <dbReference type="Pfam" id="PF02797"/>
    </source>
</evidence>
<feature type="domain" description="Chalcone/stilbene synthase C-terminal" evidence="5">
    <location>
        <begin position="228"/>
        <end position="357"/>
    </location>
</feature>
<dbReference type="Gene3D" id="3.40.47.10">
    <property type="match status" value="2"/>
</dbReference>
<name>A0A1H6W0L8_9BACT</name>
<gene>
    <name evidence="6" type="ORF">SAMN05192553_102400</name>
</gene>
<dbReference type="CDD" id="cd00831">
    <property type="entry name" value="CHS_like"/>
    <property type="match status" value="1"/>
</dbReference>
<dbReference type="OrthoDB" id="9786288at2"/>
<dbReference type="PANTHER" id="PTHR11877:SF46">
    <property type="entry name" value="TYPE III POLYKETIDE SYNTHASE A"/>
    <property type="match status" value="1"/>
</dbReference>
<comment type="similarity">
    <text evidence="1">Belongs to the thiolase-like superfamily. Chalcone/stilbene synthases family.</text>
</comment>
<keyword evidence="7" id="KW-1185">Reference proteome</keyword>
<evidence type="ECO:0000259" key="4">
    <source>
        <dbReference type="Pfam" id="PF00195"/>
    </source>
</evidence>
<dbReference type="InterPro" id="IPR001099">
    <property type="entry name" value="Chalcone/stilbene_synt_N"/>
</dbReference>
<sequence>MNSQIVSIGLANPGEPISQEKISRFMQLAHGLDPQESRKLGFIYRKSGIRQRYSALNDFNFEDPAKFEFFPNNRSLEPFPGTAKRMEVFRNVAPVLAQTAIRRCLQEAQLPPSKVTHLVLVSCTGMYAPGVEMDIIQTIGFPNTIERYAIHFMGCYAAFNGIKLADRICRSEPSARVLIVGVELCTIHFQKAYNEDNVIANALFGDGAAAVLVKNAEHGLAIRQYQSNILIEGETDMAWTIGDFGFEMRLSKYIPDLLNRGILELRKNLENKFDIAQIRQFAIHPGGKQILKKIESAFGIEERQNGHAHQVLEKFGNMSSVTILYVLAAILEDPAIEGEVLAMGFGPGLTLETLLLQKS</sequence>
<evidence type="ECO:0000313" key="7">
    <source>
        <dbReference type="Proteomes" id="UP000199403"/>
    </source>
</evidence>
<accession>A0A1H6W0L8</accession>
<dbReference type="Pfam" id="PF02797">
    <property type="entry name" value="Chal_sti_synt_C"/>
    <property type="match status" value="1"/>
</dbReference>
<dbReference type="InterPro" id="IPR012328">
    <property type="entry name" value="Chalcone/stilbene_synt_C"/>
</dbReference>
<dbReference type="STRING" id="1416801.SAMN05192553_102400"/>
<evidence type="ECO:0000313" key="6">
    <source>
        <dbReference type="EMBL" id="SEJ10501.1"/>
    </source>
</evidence>
<dbReference type="PIRSF" id="PIRSF000451">
    <property type="entry name" value="PKS_III"/>
    <property type="match status" value="1"/>
</dbReference>
<dbReference type="InterPro" id="IPR011141">
    <property type="entry name" value="Polyketide_synthase_type-III"/>
</dbReference>
<dbReference type="RefSeq" id="WP_092171252.1">
    <property type="nucleotide sequence ID" value="NZ_FNZH01000002.1"/>
</dbReference>
<evidence type="ECO:0000256" key="3">
    <source>
        <dbReference type="PIRSR" id="PIRSR000451-1"/>
    </source>
</evidence>
<feature type="domain" description="Chalcone/stilbene synthase N-terminal" evidence="4">
    <location>
        <begin position="4"/>
        <end position="213"/>
    </location>
</feature>
<dbReference type="SUPFAM" id="SSF53901">
    <property type="entry name" value="Thiolase-like"/>
    <property type="match status" value="2"/>
</dbReference>
<dbReference type="Proteomes" id="UP000199403">
    <property type="component" value="Unassembled WGS sequence"/>
</dbReference>
<protein>
    <submittedName>
        <fullName evidence="6">Predicted naringenin-chalcone synthase</fullName>
    </submittedName>
</protein>
<evidence type="ECO:0000256" key="1">
    <source>
        <dbReference type="ARBA" id="ARBA00005531"/>
    </source>
</evidence>
<evidence type="ECO:0000256" key="2">
    <source>
        <dbReference type="ARBA" id="ARBA00022679"/>
    </source>
</evidence>
<organism evidence="6 7">
    <name type="scientific">Cyclobacterium xiamenense</name>
    <dbReference type="NCBI Taxonomy" id="1297121"/>
    <lineage>
        <taxon>Bacteria</taxon>
        <taxon>Pseudomonadati</taxon>
        <taxon>Bacteroidota</taxon>
        <taxon>Cytophagia</taxon>
        <taxon>Cytophagales</taxon>
        <taxon>Cyclobacteriaceae</taxon>
        <taxon>Cyclobacterium</taxon>
    </lineage>
</organism>
<proteinExistence type="inferred from homology"/>
<feature type="active site" description="Acyl-thioester intermediate" evidence="3">
    <location>
        <position position="155"/>
    </location>
</feature>
<dbReference type="GO" id="GO:0016747">
    <property type="term" value="F:acyltransferase activity, transferring groups other than amino-acyl groups"/>
    <property type="evidence" value="ECO:0007669"/>
    <property type="project" value="InterPro"/>
</dbReference>
<reference evidence="7" key="1">
    <citation type="submission" date="2016-10" db="EMBL/GenBank/DDBJ databases">
        <authorList>
            <person name="Varghese N."/>
            <person name="Submissions S."/>
        </authorList>
    </citation>
    <scope>NUCLEOTIDE SEQUENCE [LARGE SCALE GENOMIC DNA]</scope>
    <source>
        <strain evidence="7">IBRC-M 10761</strain>
    </source>
</reference>
<dbReference type="GO" id="GO:0030639">
    <property type="term" value="P:polyketide biosynthetic process"/>
    <property type="evidence" value="ECO:0007669"/>
    <property type="project" value="TreeGrafter"/>
</dbReference>
<dbReference type="Pfam" id="PF00195">
    <property type="entry name" value="Chal_sti_synt_N"/>
    <property type="match status" value="1"/>
</dbReference>
<dbReference type="PANTHER" id="PTHR11877">
    <property type="entry name" value="HYDROXYMETHYLGLUTARYL-COA SYNTHASE"/>
    <property type="match status" value="1"/>
</dbReference>
<dbReference type="AlphaFoldDB" id="A0A1H6W0L8"/>
<keyword evidence="2" id="KW-0808">Transferase</keyword>
<dbReference type="EMBL" id="FNZH01000002">
    <property type="protein sequence ID" value="SEJ10501.1"/>
    <property type="molecule type" value="Genomic_DNA"/>
</dbReference>
<dbReference type="InterPro" id="IPR016039">
    <property type="entry name" value="Thiolase-like"/>
</dbReference>